<gene>
    <name evidence="15" type="ORF">F384_01720</name>
</gene>
<reference evidence="15 16" key="1">
    <citation type="journal article" date="2013" name="Appl. Microbiol. Biotechnol.">
        <title>Glycerol assimilation and production of 1,3-propanediol by Citrobacter amalonaticus Y19.</title>
        <authorList>
            <person name="Ainala S.K."/>
            <person name="Ashok S."/>
            <person name="Ko Y."/>
            <person name="Park S."/>
        </authorList>
    </citation>
    <scope>NUCLEOTIDE SEQUENCE [LARGE SCALE GENOMIC DNA]</scope>
    <source>
        <strain evidence="15 16">Y19</strain>
    </source>
</reference>
<keyword evidence="5" id="KW-0762">Sugar transport</keyword>
<evidence type="ECO:0000256" key="1">
    <source>
        <dbReference type="ARBA" id="ARBA00004651"/>
    </source>
</evidence>
<feature type="transmembrane region" description="Helical" evidence="14">
    <location>
        <begin position="422"/>
        <end position="441"/>
    </location>
</feature>
<accession>A0A0F6RDT4</accession>
<feature type="transmembrane region" description="Helical" evidence="14">
    <location>
        <begin position="12"/>
        <end position="30"/>
    </location>
</feature>
<feature type="transmembrane region" description="Helical" evidence="14">
    <location>
        <begin position="146"/>
        <end position="166"/>
    </location>
</feature>
<organism evidence="15 16">
    <name type="scientific">Citrobacter amalonaticus Y19</name>
    <dbReference type="NCBI Taxonomy" id="1261127"/>
    <lineage>
        <taxon>Bacteria</taxon>
        <taxon>Pseudomonadati</taxon>
        <taxon>Pseudomonadota</taxon>
        <taxon>Gammaproteobacteria</taxon>
        <taxon>Enterobacterales</taxon>
        <taxon>Enterobacteriaceae</taxon>
        <taxon>Citrobacter</taxon>
    </lineage>
</organism>
<evidence type="ECO:0000313" key="16">
    <source>
        <dbReference type="Proteomes" id="UP000034085"/>
    </source>
</evidence>
<comment type="subunit">
    <text evidence="2">Homodimer.</text>
</comment>
<dbReference type="GO" id="GO:0005886">
    <property type="term" value="C:plasma membrane"/>
    <property type="evidence" value="ECO:0007669"/>
    <property type="project" value="UniProtKB-SubCell"/>
</dbReference>
<keyword evidence="6" id="KW-0598">Phosphotransferase system</keyword>
<feature type="transmembrane region" description="Helical" evidence="14">
    <location>
        <begin position="42"/>
        <end position="62"/>
    </location>
</feature>
<feature type="transmembrane region" description="Helical" evidence="14">
    <location>
        <begin position="224"/>
        <end position="243"/>
    </location>
</feature>
<dbReference type="Pfam" id="PF03611">
    <property type="entry name" value="EIIC-GAT"/>
    <property type="match status" value="1"/>
</dbReference>
<dbReference type="PATRIC" id="fig|1261127.3.peg.351"/>
<evidence type="ECO:0000256" key="4">
    <source>
        <dbReference type="ARBA" id="ARBA00022475"/>
    </source>
</evidence>
<keyword evidence="8 14" id="KW-1133">Transmembrane helix</keyword>
<dbReference type="InterPro" id="IPR051562">
    <property type="entry name" value="Ascorbate-PTS_EIIC"/>
</dbReference>
<evidence type="ECO:0000256" key="7">
    <source>
        <dbReference type="ARBA" id="ARBA00022692"/>
    </source>
</evidence>
<protein>
    <recommendedName>
        <fullName evidence="12">Ascorbate-specific PTS system EIIC component</fullName>
    </recommendedName>
    <alternativeName>
        <fullName evidence="13">Ascorbate-specific permease IIC component UlaA</fullName>
    </alternativeName>
</protein>
<name>A0A0F6RDT4_CITAM</name>
<dbReference type="NCBIfam" id="NF006920">
    <property type="entry name" value="PRK09410.1-2"/>
    <property type="match status" value="1"/>
</dbReference>
<dbReference type="GO" id="GO:0009401">
    <property type="term" value="P:phosphoenolpyruvate-dependent sugar phosphotransferase system"/>
    <property type="evidence" value="ECO:0007669"/>
    <property type="project" value="UniProtKB-KW"/>
</dbReference>
<keyword evidence="4" id="KW-1003">Cell membrane</keyword>
<evidence type="ECO:0000256" key="11">
    <source>
        <dbReference type="ARBA" id="ARBA00038218"/>
    </source>
</evidence>
<dbReference type="RefSeq" id="WP_044258993.1">
    <property type="nucleotide sequence ID" value="NZ_CP011132.1"/>
</dbReference>
<evidence type="ECO:0000256" key="3">
    <source>
        <dbReference type="ARBA" id="ARBA00022448"/>
    </source>
</evidence>
<evidence type="ECO:0000256" key="9">
    <source>
        <dbReference type="ARBA" id="ARBA00023136"/>
    </source>
</evidence>
<evidence type="ECO:0000256" key="12">
    <source>
        <dbReference type="ARBA" id="ARBA00039702"/>
    </source>
</evidence>
<dbReference type="NCBIfam" id="NF009553">
    <property type="entry name" value="PRK12997.1-5"/>
    <property type="match status" value="1"/>
</dbReference>
<proteinExistence type="inferred from homology"/>
<dbReference type="KEGG" id="cama:F384_01720"/>
<keyword evidence="3" id="KW-0813">Transport</keyword>
<evidence type="ECO:0000256" key="13">
    <source>
        <dbReference type="ARBA" id="ARBA00042859"/>
    </source>
</evidence>
<dbReference type="PANTHER" id="PTHR33843">
    <property type="entry name" value="ASCORBATE-SPECIFIC PTS SYSTEM EIIC COMPONENT"/>
    <property type="match status" value="1"/>
</dbReference>
<feature type="transmembrane region" description="Helical" evidence="14">
    <location>
        <begin position="255"/>
        <end position="279"/>
    </location>
</feature>
<dbReference type="PANTHER" id="PTHR33843:SF4">
    <property type="entry name" value="ASCORBATE-SPECIFIC PTS SYSTEM EIIC COMPONENT"/>
    <property type="match status" value="1"/>
</dbReference>
<evidence type="ECO:0000256" key="6">
    <source>
        <dbReference type="ARBA" id="ARBA00022683"/>
    </source>
</evidence>
<comment type="subcellular location">
    <subcellularLocation>
        <location evidence="1">Cell membrane</location>
        <topology evidence="1">Multi-pass membrane protein</topology>
    </subcellularLocation>
</comment>
<feature type="transmembrane region" description="Helical" evidence="14">
    <location>
        <begin position="369"/>
        <end position="387"/>
    </location>
</feature>
<feature type="transmembrane region" description="Helical" evidence="14">
    <location>
        <begin position="92"/>
        <end position="112"/>
    </location>
</feature>
<keyword evidence="9 14" id="KW-0472">Membrane</keyword>
<dbReference type="GeneID" id="93031943"/>
<evidence type="ECO:0000256" key="10">
    <source>
        <dbReference type="ARBA" id="ARBA00037387"/>
    </source>
</evidence>
<comment type="function">
    <text evidence="10">The phosphoenolpyruvate-dependent sugar phosphotransferase system (sugar PTS), a major carbohydrate active transport system, catalyzes the phosphorylation of incoming sugar substrates concomitantly with their translocation across the cell membrane. The enzyme II UlaABC PTS system is involved in ascorbate transport.</text>
</comment>
<dbReference type="Proteomes" id="UP000034085">
    <property type="component" value="Chromosome"/>
</dbReference>
<dbReference type="EMBL" id="CP011132">
    <property type="protein sequence ID" value="AKE57950.1"/>
    <property type="molecule type" value="Genomic_DNA"/>
</dbReference>
<evidence type="ECO:0000256" key="5">
    <source>
        <dbReference type="ARBA" id="ARBA00022597"/>
    </source>
</evidence>
<dbReference type="NCBIfam" id="NF006921">
    <property type="entry name" value="PRK09410.1-3"/>
    <property type="match status" value="1"/>
</dbReference>
<comment type="similarity">
    <text evidence="11">Belongs to the UlaA family.</text>
</comment>
<dbReference type="OrthoDB" id="9796178at2"/>
<dbReference type="InterPro" id="IPR004703">
    <property type="entry name" value="PTS_sugar-sp_permease"/>
</dbReference>
<evidence type="ECO:0000256" key="14">
    <source>
        <dbReference type="SAM" id="Phobius"/>
    </source>
</evidence>
<dbReference type="AlphaFoldDB" id="A0A0F6RDT4"/>
<sequence>MQAILSFLSEIFSQPAFLMGIIAFVGLVALRSPGNKLLTGTLKPILGYLMLSAGAGVIVANLNPLGGIIEAGFNIRGVIPNNEAIVSVAQKVLGVETMSILLLGFIFNLIIARCTKYKYIFLTGHHSFFLACLFSAVLQAAEFRGWMLVLIGGFLLGSWSAISPAIGQRYTKQVTEDGGIAMGHFGSLGYYISAWIATKTGNPANSFADTEISEKWGFLRDTTVTTGIVMFIIYFVCSAVAGTEYLRTITDQNMLIFSILTGLQFAVGVAIVYNGVRLILGDLVPAFQGISQKLIPDSIPAVDCAVFFTFSPTAVVVGFISSFVGGLVGMLMLGGLGMALIIPGMVPHFFCGGTSGVFADKLGGKRGCIIASFIGGIFLAFLPAMLLPALGNLGFENSTFADFDFAVWGIIIGNAFTQFGQITIYLICLALIVALLVPFCFRSVRVVGDTLSYEELTADKKNE</sequence>
<evidence type="ECO:0000256" key="8">
    <source>
        <dbReference type="ARBA" id="ARBA00022989"/>
    </source>
</evidence>
<dbReference type="HOGENOM" id="CLU_031784_0_1_6"/>
<evidence type="ECO:0000256" key="2">
    <source>
        <dbReference type="ARBA" id="ARBA00011738"/>
    </source>
</evidence>
<evidence type="ECO:0000313" key="15">
    <source>
        <dbReference type="EMBL" id="AKE57950.1"/>
    </source>
</evidence>
<feature type="transmembrane region" description="Helical" evidence="14">
    <location>
        <begin position="178"/>
        <end position="197"/>
    </location>
</feature>
<feature type="transmembrane region" description="Helical" evidence="14">
    <location>
        <begin position="119"/>
        <end position="140"/>
    </location>
</feature>
<keyword evidence="7 14" id="KW-0812">Transmembrane</keyword>